<accession>A0ABQ0D6W4</accession>
<sequence length="201" mass="23811">MKNKEMINRLKDNAELAMAAYGYFHLADSKYDFNKDNTDTERLEYFRELKDDKTQSLFPTPTDILNIEYKYFKDENDKPQDSWYHKHFLGGDFTPTQTQRFFSRYDLLIHQPNTESGFSATLFGEKRKQKNTESKEISYTSEYGYTNYILAIRGTEPLNMGDIGADTKLALGNLPKKQHLDMLLFYNQCNRKYSFLCRKRF</sequence>
<evidence type="ECO:0000313" key="1">
    <source>
        <dbReference type="EMBL" id="GAB0174068.1"/>
    </source>
</evidence>
<proteinExistence type="predicted"/>
<dbReference type="Proteomes" id="UP001562457">
    <property type="component" value="Unassembled WGS sequence"/>
</dbReference>
<organism evidence="1 2">
    <name type="scientific">Helicobacter trogontum</name>
    <dbReference type="NCBI Taxonomy" id="50960"/>
    <lineage>
        <taxon>Bacteria</taxon>
        <taxon>Pseudomonadati</taxon>
        <taxon>Campylobacterota</taxon>
        <taxon>Epsilonproteobacteria</taxon>
        <taxon>Campylobacterales</taxon>
        <taxon>Helicobacteraceae</taxon>
        <taxon>Helicobacter</taxon>
    </lineage>
</organism>
<evidence type="ECO:0000313" key="2">
    <source>
        <dbReference type="Proteomes" id="UP001562457"/>
    </source>
</evidence>
<protein>
    <submittedName>
        <fullName evidence="1">Uncharacterized protein</fullName>
    </submittedName>
</protein>
<gene>
    <name evidence="1" type="ORF">NHP164001_20930</name>
</gene>
<comment type="caution">
    <text evidence="1">The sequence shown here is derived from an EMBL/GenBank/DDBJ whole genome shotgun (WGS) entry which is preliminary data.</text>
</comment>
<reference evidence="1 2" key="1">
    <citation type="submission" date="2024-06" db="EMBL/GenBank/DDBJ databases">
        <title>Draft genome sequence of Helicobacter trogontum NHP16-4001.</title>
        <authorList>
            <person name="Rimbara E."/>
            <person name="Suzuki M."/>
        </authorList>
    </citation>
    <scope>NUCLEOTIDE SEQUENCE [LARGE SCALE GENOMIC DNA]</scope>
    <source>
        <strain evidence="1 2">NHP16-4001</strain>
    </source>
</reference>
<dbReference type="EMBL" id="BAAFHN010000121">
    <property type="protein sequence ID" value="GAB0174068.1"/>
    <property type="molecule type" value="Genomic_DNA"/>
</dbReference>
<name>A0ABQ0D6W4_9HELI</name>
<dbReference type="RefSeq" id="WP_369607982.1">
    <property type="nucleotide sequence ID" value="NZ_BAAFHN010000121.1"/>
</dbReference>
<keyword evidence="2" id="KW-1185">Reference proteome</keyword>